<dbReference type="KEGG" id="dci:103514587"/>
<feature type="signal peptide" evidence="2">
    <location>
        <begin position="1"/>
        <end position="16"/>
    </location>
</feature>
<sequence length="211" mass="21807">MKFLVVLASVSVVAWARPEAPLGGGFGGIQLDSYAAPISGGGGGGGGYPSGPAPQYGPPQQAPVIHKHVYVHVPPPEPTYYAPKRPQAPLPPPQKHYKIVFIKAPTPPPPTVPDIPAIAPPAEQKTLIYVLVKKPDEAPQITIPTPAPTQPSKPEVYFIRYKTQKQEGYPESIAPPSSSYGAPSGGSAPGDSYGAPPPSGSYGAPSGSGSY</sequence>
<dbReference type="CTD" id="34075"/>
<feature type="region of interest" description="Disordered" evidence="1">
    <location>
        <begin position="167"/>
        <end position="211"/>
    </location>
</feature>
<dbReference type="PANTHER" id="PTHR31927">
    <property type="entry name" value="FI07246P-RELATED-RELATED"/>
    <property type="match status" value="1"/>
</dbReference>
<evidence type="ECO:0000256" key="1">
    <source>
        <dbReference type="SAM" id="MobiDB-lite"/>
    </source>
</evidence>
<protein>
    <submittedName>
        <fullName evidence="5">Proline-rich extensin-like protein EPR1</fullName>
    </submittedName>
</protein>
<dbReference type="STRING" id="121845.A0A1S3DAC3"/>
<feature type="chain" id="PRO_5010299008" evidence="2">
    <location>
        <begin position="17"/>
        <end position="211"/>
    </location>
</feature>
<name>A0A1S3DAC3_DIACI</name>
<dbReference type="GeneID" id="103514587"/>
<dbReference type="PaxDb" id="121845-A0A1S3DAC3"/>
<dbReference type="GO" id="GO:0062129">
    <property type="term" value="C:chitin-based extracellular matrix"/>
    <property type="evidence" value="ECO:0007669"/>
    <property type="project" value="TreeGrafter"/>
</dbReference>
<keyword evidence="2" id="KW-0732">Signal</keyword>
<evidence type="ECO:0000313" key="5">
    <source>
        <dbReference type="RefSeq" id="XP_008477707.2"/>
    </source>
</evidence>
<dbReference type="Pfam" id="PF03103">
    <property type="entry name" value="DUF243"/>
    <property type="match status" value="1"/>
</dbReference>
<keyword evidence="4" id="KW-1185">Reference proteome</keyword>
<dbReference type="SMART" id="SM00690">
    <property type="entry name" value="DM5"/>
    <property type="match status" value="1"/>
</dbReference>
<reference evidence="5" key="1">
    <citation type="submission" date="2025-08" db="UniProtKB">
        <authorList>
            <consortium name="RefSeq"/>
        </authorList>
    </citation>
    <scope>IDENTIFICATION</scope>
</reference>
<evidence type="ECO:0000256" key="2">
    <source>
        <dbReference type="SAM" id="SignalP"/>
    </source>
</evidence>
<proteinExistence type="predicted"/>
<evidence type="ECO:0000313" key="4">
    <source>
        <dbReference type="Proteomes" id="UP000079169"/>
    </source>
</evidence>
<feature type="compositionally biased region" description="Low complexity" evidence="1">
    <location>
        <begin position="189"/>
        <end position="211"/>
    </location>
</feature>
<dbReference type="AlphaFoldDB" id="A0A1S3DAC3"/>
<dbReference type="Proteomes" id="UP000079169">
    <property type="component" value="Unplaced"/>
</dbReference>
<dbReference type="GO" id="GO:0040003">
    <property type="term" value="P:chitin-based cuticle development"/>
    <property type="evidence" value="ECO:0007669"/>
    <property type="project" value="TreeGrafter"/>
</dbReference>
<dbReference type="GO" id="GO:0008010">
    <property type="term" value="F:structural constituent of chitin-based larval cuticle"/>
    <property type="evidence" value="ECO:0007669"/>
    <property type="project" value="TreeGrafter"/>
</dbReference>
<evidence type="ECO:0000259" key="3">
    <source>
        <dbReference type="SMART" id="SM00690"/>
    </source>
</evidence>
<gene>
    <name evidence="5" type="primary">LOC103514587</name>
</gene>
<accession>A0A1S3DAC3</accession>
<dbReference type="PANTHER" id="PTHR31927:SF2">
    <property type="entry name" value="FI07246P-RELATED"/>
    <property type="match status" value="1"/>
</dbReference>
<feature type="domain" description="DUF243" evidence="3">
    <location>
        <begin position="63"/>
        <end position="164"/>
    </location>
</feature>
<dbReference type="InterPro" id="IPR004145">
    <property type="entry name" value="DUF243"/>
</dbReference>
<organism evidence="4 5">
    <name type="scientific">Diaphorina citri</name>
    <name type="common">Asian citrus psyllid</name>
    <dbReference type="NCBI Taxonomy" id="121845"/>
    <lineage>
        <taxon>Eukaryota</taxon>
        <taxon>Metazoa</taxon>
        <taxon>Ecdysozoa</taxon>
        <taxon>Arthropoda</taxon>
        <taxon>Hexapoda</taxon>
        <taxon>Insecta</taxon>
        <taxon>Pterygota</taxon>
        <taxon>Neoptera</taxon>
        <taxon>Paraneoptera</taxon>
        <taxon>Hemiptera</taxon>
        <taxon>Sternorrhyncha</taxon>
        <taxon>Psylloidea</taxon>
        <taxon>Psyllidae</taxon>
        <taxon>Diaphorininae</taxon>
        <taxon>Diaphorina</taxon>
    </lineage>
</organism>
<dbReference type="OMA" id="IRYKTQR"/>
<dbReference type="RefSeq" id="XP_008477707.2">
    <property type="nucleotide sequence ID" value="XM_008479485.3"/>
</dbReference>